<reference evidence="9" key="1">
    <citation type="journal article" date="2014" name="Proc. Natl. Acad. Sci. U.S.A.">
        <title>Extensive sampling of basidiomycete genomes demonstrates inadequacy of the white-rot/brown-rot paradigm for wood decay fungi.</title>
        <authorList>
            <person name="Riley R."/>
            <person name="Salamov A.A."/>
            <person name="Brown D.W."/>
            <person name="Nagy L.G."/>
            <person name="Floudas D."/>
            <person name="Held B.W."/>
            <person name="Levasseur A."/>
            <person name="Lombard V."/>
            <person name="Morin E."/>
            <person name="Otillar R."/>
            <person name="Lindquist E.A."/>
            <person name="Sun H."/>
            <person name="LaButti K.M."/>
            <person name="Schmutz J."/>
            <person name="Jabbour D."/>
            <person name="Luo H."/>
            <person name="Baker S.E."/>
            <person name="Pisabarro A.G."/>
            <person name="Walton J.D."/>
            <person name="Blanchette R.A."/>
            <person name="Henrissat B."/>
            <person name="Martin F."/>
            <person name="Cullen D."/>
            <person name="Hibbett D.S."/>
            <person name="Grigoriev I.V."/>
        </authorList>
    </citation>
    <scope>NUCLEOTIDE SEQUENCE [LARGE SCALE GENOMIC DNA]</scope>
    <source>
        <strain evidence="9">FD-172 SS1</strain>
    </source>
</reference>
<sequence length="688" mass="75804">MVRAATAAAGSSKQQPANANANANGSEDGSTSAQQTAALQRGSACLACRKRKLKCDAGKPVCKQCMRANKPSECSYDNSDPRALSKTQVLQRRIRELEDKLKHLQAQNVNGSRPQTSRHSPSLSHTDSTRSHSDEPPEGAVPIIPDMYANGVPSASGYAGDDIDLDPFGVGLDADATPLGDDPSTSWAGDFAISQLSHRASGSDPSDPKSLEGVVDVRSSDWSAAAYPHVALSEKDELSPKVKRYLTEVFLPRRHLCQFTINVDRFLASLDAQQPKKQPHPCLLDAMCLVACHLSRSPIFTQHEPHFLEKARQGLADALEHSDRLFNFVQASSLVAFYLYRRGRLIEAYHQTCQVARFAVSCGLHQIISPIIKESDSARNSRGAAPWSVTNMSVRRAGSMLDPPKDATELGERIHAFWHVFLLDKVGSIITNLPAALPDECDSFSQVETVWPRLLEEYETGDVTEEEYGTVRTLYKPDLPPPTRLDTIFTLRLKSTALFERACRLSTLYGPTSAPRTPPETFWTTFQSIDFAITRFHATLPLVRNTGEMGEVLAQPHSPVNVPLALVHTLVHVATIQLHNIVANDNTDSYNRSLQAAHGAVTIIHELADADPDDMEMILGHCWKCVADVLLRHLHHNQFSHNTATLDLELDAVVHAIKRLEPMFPLLGYQVNEIERQRNAGLTILPST</sequence>
<dbReference type="Proteomes" id="UP000027195">
    <property type="component" value="Unassembled WGS sequence"/>
</dbReference>
<evidence type="ECO:0000313" key="8">
    <source>
        <dbReference type="EMBL" id="KDQ18552.1"/>
    </source>
</evidence>
<evidence type="ECO:0000256" key="4">
    <source>
        <dbReference type="ARBA" id="ARBA00023163"/>
    </source>
</evidence>
<feature type="domain" description="Zn(2)-C6 fungal-type" evidence="7">
    <location>
        <begin position="44"/>
        <end position="76"/>
    </location>
</feature>
<dbReference type="AlphaFoldDB" id="A0A067N330"/>
<dbReference type="GO" id="GO:0005634">
    <property type="term" value="C:nucleus"/>
    <property type="evidence" value="ECO:0007669"/>
    <property type="project" value="UniProtKB-SubCell"/>
</dbReference>
<dbReference type="Pfam" id="PF04082">
    <property type="entry name" value="Fungal_trans"/>
    <property type="match status" value="1"/>
</dbReference>
<evidence type="ECO:0000256" key="5">
    <source>
        <dbReference type="ARBA" id="ARBA00023242"/>
    </source>
</evidence>
<feature type="region of interest" description="Disordered" evidence="6">
    <location>
        <begin position="99"/>
        <end position="148"/>
    </location>
</feature>
<feature type="region of interest" description="Disordered" evidence="6">
    <location>
        <begin position="1"/>
        <end position="36"/>
    </location>
</feature>
<evidence type="ECO:0000256" key="2">
    <source>
        <dbReference type="ARBA" id="ARBA00022723"/>
    </source>
</evidence>
<dbReference type="GO" id="GO:0000981">
    <property type="term" value="F:DNA-binding transcription factor activity, RNA polymerase II-specific"/>
    <property type="evidence" value="ECO:0007669"/>
    <property type="project" value="InterPro"/>
</dbReference>
<evidence type="ECO:0000256" key="3">
    <source>
        <dbReference type="ARBA" id="ARBA00023015"/>
    </source>
</evidence>
<proteinExistence type="predicted"/>
<dbReference type="InterPro" id="IPR050815">
    <property type="entry name" value="TF_fung"/>
</dbReference>
<dbReference type="SUPFAM" id="SSF57701">
    <property type="entry name" value="Zn2/Cys6 DNA-binding domain"/>
    <property type="match status" value="1"/>
</dbReference>
<keyword evidence="3" id="KW-0805">Transcription regulation</keyword>
<dbReference type="InParanoid" id="A0A067N330"/>
<evidence type="ECO:0000313" key="9">
    <source>
        <dbReference type="Proteomes" id="UP000027195"/>
    </source>
</evidence>
<dbReference type="PANTHER" id="PTHR47338:SF29">
    <property type="entry name" value="ZN(2)-C6 FUNGAL-TYPE DOMAIN-CONTAINING PROTEIN"/>
    <property type="match status" value="1"/>
</dbReference>
<comment type="subcellular location">
    <subcellularLocation>
        <location evidence="1">Nucleus</location>
    </subcellularLocation>
</comment>
<dbReference type="CDD" id="cd00067">
    <property type="entry name" value="GAL4"/>
    <property type="match status" value="1"/>
</dbReference>
<dbReference type="PANTHER" id="PTHR47338">
    <property type="entry name" value="ZN(II)2CYS6 TRANSCRIPTION FACTOR (EUROFUNG)-RELATED"/>
    <property type="match status" value="1"/>
</dbReference>
<gene>
    <name evidence="8" type="ORF">BOTBODRAFT_171375</name>
</gene>
<keyword evidence="4" id="KW-0804">Transcription</keyword>
<keyword evidence="5" id="KW-0539">Nucleus</keyword>
<feature type="compositionally biased region" description="Polar residues" evidence="6">
    <location>
        <begin position="105"/>
        <end position="126"/>
    </location>
</feature>
<protein>
    <recommendedName>
        <fullName evidence="7">Zn(2)-C6 fungal-type domain-containing protein</fullName>
    </recommendedName>
</protein>
<dbReference type="InterPro" id="IPR001138">
    <property type="entry name" value="Zn2Cys6_DnaBD"/>
</dbReference>
<dbReference type="PROSITE" id="PS00463">
    <property type="entry name" value="ZN2_CY6_FUNGAL_1"/>
    <property type="match status" value="1"/>
</dbReference>
<dbReference type="InterPro" id="IPR036864">
    <property type="entry name" value="Zn2-C6_fun-type_DNA-bd_sf"/>
</dbReference>
<dbReference type="SMART" id="SM00066">
    <property type="entry name" value="GAL4"/>
    <property type="match status" value="1"/>
</dbReference>
<dbReference type="Gene3D" id="4.10.240.10">
    <property type="entry name" value="Zn(2)-C6 fungal-type DNA-binding domain"/>
    <property type="match status" value="1"/>
</dbReference>
<evidence type="ECO:0000256" key="6">
    <source>
        <dbReference type="SAM" id="MobiDB-lite"/>
    </source>
</evidence>
<organism evidence="8 9">
    <name type="scientific">Botryobasidium botryosum (strain FD-172 SS1)</name>
    <dbReference type="NCBI Taxonomy" id="930990"/>
    <lineage>
        <taxon>Eukaryota</taxon>
        <taxon>Fungi</taxon>
        <taxon>Dikarya</taxon>
        <taxon>Basidiomycota</taxon>
        <taxon>Agaricomycotina</taxon>
        <taxon>Agaricomycetes</taxon>
        <taxon>Cantharellales</taxon>
        <taxon>Botryobasidiaceae</taxon>
        <taxon>Botryobasidium</taxon>
    </lineage>
</organism>
<dbReference type="STRING" id="930990.A0A067N330"/>
<dbReference type="Pfam" id="PF00172">
    <property type="entry name" value="Zn_clus"/>
    <property type="match status" value="1"/>
</dbReference>
<dbReference type="GO" id="GO:0006351">
    <property type="term" value="P:DNA-templated transcription"/>
    <property type="evidence" value="ECO:0007669"/>
    <property type="project" value="InterPro"/>
</dbReference>
<dbReference type="InterPro" id="IPR007219">
    <property type="entry name" value="XnlR_reg_dom"/>
</dbReference>
<dbReference type="CDD" id="cd12148">
    <property type="entry name" value="fungal_TF_MHR"/>
    <property type="match status" value="1"/>
</dbReference>
<keyword evidence="2" id="KW-0479">Metal-binding</keyword>
<dbReference type="GO" id="GO:0008270">
    <property type="term" value="F:zinc ion binding"/>
    <property type="evidence" value="ECO:0007669"/>
    <property type="project" value="InterPro"/>
</dbReference>
<dbReference type="HOGENOM" id="CLU_022337_0_0_1"/>
<name>A0A067N330_BOTB1</name>
<evidence type="ECO:0000256" key="1">
    <source>
        <dbReference type="ARBA" id="ARBA00004123"/>
    </source>
</evidence>
<dbReference type="GO" id="GO:0003677">
    <property type="term" value="F:DNA binding"/>
    <property type="evidence" value="ECO:0007669"/>
    <property type="project" value="InterPro"/>
</dbReference>
<dbReference type="OrthoDB" id="2309723at2759"/>
<feature type="compositionally biased region" description="Polar residues" evidence="6">
    <location>
        <begin position="25"/>
        <end position="36"/>
    </location>
</feature>
<accession>A0A067N330</accession>
<dbReference type="PROSITE" id="PS50048">
    <property type="entry name" value="ZN2_CY6_FUNGAL_2"/>
    <property type="match status" value="1"/>
</dbReference>
<evidence type="ECO:0000259" key="7">
    <source>
        <dbReference type="PROSITE" id="PS50048"/>
    </source>
</evidence>
<keyword evidence="9" id="KW-1185">Reference proteome</keyword>
<dbReference type="EMBL" id="KL198021">
    <property type="protein sequence ID" value="KDQ18552.1"/>
    <property type="molecule type" value="Genomic_DNA"/>
</dbReference>